<gene>
    <name evidence="1" type="ORF">L1987_26118</name>
</gene>
<dbReference type="Proteomes" id="UP001056120">
    <property type="component" value="Linkage Group LG09"/>
</dbReference>
<evidence type="ECO:0000313" key="1">
    <source>
        <dbReference type="EMBL" id="KAI3804516.1"/>
    </source>
</evidence>
<accession>A0ACB9I9S4</accession>
<keyword evidence="2" id="KW-1185">Reference proteome</keyword>
<reference evidence="1 2" key="2">
    <citation type="journal article" date="2022" name="Mol. Ecol. Resour.">
        <title>The genomes of chicory, endive, great burdock and yacon provide insights into Asteraceae paleo-polyploidization history and plant inulin production.</title>
        <authorList>
            <person name="Fan W."/>
            <person name="Wang S."/>
            <person name="Wang H."/>
            <person name="Wang A."/>
            <person name="Jiang F."/>
            <person name="Liu H."/>
            <person name="Zhao H."/>
            <person name="Xu D."/>
            <person name="Zhang Y."/>
        </authorList>
    </citation>
    <scope>NUCLEOTIDE SEQUENCE [LARGE SCALE GENOMIC DNA]</scope>
    <source>
        <strain evidence="2">cv. Yunnan</strain>
        <tissue evidence="1">Leaves</tissue>
    </source>
</reference>
<protein>
    <submittedName>
        <fullName evidence="1">Uncharacterized protein</fullName>
    </submittedName>
</protein>
<dbReference type="EMBL" id="CM042026">
    <property type="protein sequence ID" value="KAI3804516.1"/>
    <property type="molecule type" value="Genomic_DNA"/>
</dbReference>
<evidence type="ECO:0000313" key="2">
    <source>
        <dbReference type="Proteomes" id="UP001056120"/>
    </source>
</evidence>
<proteinExistence type="predicted"/>
<comment type="caution">
    <text evidence="1">The sequence shown here is derived from an EMBL/GenBank/DDBJ whole genome shotgun (WGS) entry which is preliminary data.</text>
</comment>
<organism evidence="1 2">
    <name type="scientific">Smallanthus sonchifolius</name>
    <dbReference type="NCBI Taxonomy" id="185202"/>
    <lineage>
        <taxon>Eukaryota</taxon>
        <taxon>Viridiplantae</taxon>
        <taxon>Streptophyta</taxon>
        <taxon>Embryophyta</taxon>
        <taxon>Tracheophyta</taxon>
        <taxon>Spermatophyta</taxon>
        <taxon>Magnoliopsida</taxon>
        <taxon>eudicotyledons</taxon>
        <taxon>Gunneridae</taxon>
        <taxon>Pentapetalae</taxon>
        <taxon>asterids</taxon>
        <taxon>campanulids</taxon>
        <taxon>Asterales</taxon>
        <taxon>Asteraceae</taxon>
        <taxon>Asteroideae</taxon>
        <taxon>Heliantheae alliance</taxon>
        <taxon>Millerieae</taxon>
        <taxon>Smallanthus</taxon>
    </lineage>
</organism>
<sequence>MGCLISHLAAKFAFFPPSPPTYQIKKRDDGNPIAVYTSSSIPLTAGADDGCSLDVLSLDTKRGNKIVAFYLKNPYARLTLLYSHGNAADLGQLFDLFVQLKANLRVNLMGYDYSGYGASTGKPSESNTYADIEAVYECLETEYGVSQEDLILYGQSVGSGPTLHLAAKLPRLRGVVLHSGILSGLRVVCHVKCTLCFDIYKNVNKIRKVKCPTLVIHGTEDDVVNWLHGNGLWKMAKDPYEPLWIKGGGHCNLELYPDYIRHLCRFIYEMETTTTKTRLSKIKPTLGLPKKSKSKPETPSCCTSPCSCCCIKTGLPNCLKCPRPHCPKCANCFKANCCLLNWKCGCCWWRKPKCPKVKLPKCPKAKLPKCPACLRCRCFSCSCNCLNCSCW</sequence>
<name>A0ACB9I9S4_9ASTR</name>
<reference evidence="2" key="1">
    <citation type="journal article" date="2022" name="Mol. Ecol. Resour.">
        <title>The genomes of chicory, endive, great burdock and yacon provide insights into Asteraceae palaeo-polyploidization history and plant inulin production.</title>
        <authorList>
            <person name="Fan W."/>
            <person name="Wang S."/>
            <person name="Wang H."/>
            <person name="Wang A."/>
            <person name="Jiang F."/>
            <person name="Liu H."/>
            <person name="Zhao H."/>
            <person name="Xu D."/>
            <person name="Zhang Y."/>
        </authorList>
    </citation>
    <scope>NUCLEOTIDE SEQUENCE [LARGE SCALE GENOMIC DNA]</scope>
    <source>
        <strain evidence="2">cv. Yunnan</strain>
    </source>
</reference>